<dbReference type="PATRIC" id="fig|1218507.3.peg.612"/>
<dbReference type="InterPro" id="IPR050306">
    <property type="entry name" value="PfkB_Carbo_kinase"/>
</dbReference>
<proteinExistence type="inferred from homology"/>
<dbReference type="PANTHER" id="PTHR43085:SF57">
    <property type="entry name" value="CARBOHYDRATE KINASE PFKB DOMAIN-CONTAINING PROTEIN"/>
    <property type="match status" value="1"/>
</dbReference>
<dbReference type="Pfam" id="PF00294">
    <property type="entry name" value="PfkB"/>
    <property type="match status" value="1"/>
</dbReference>
<accession>A0A0F4LF15</accession>
<dbReference type="CDD" id="cd01166">
    <property type="entry name" value="KdgK"/>
    <property type="match status" value="1"/>
</dbReference>
<dbReference type="Proteomes" id="UP000033531">
    <property type="component" value="Unassembled WGS sequence"/>
</dbReference>
<dbReference type="PROSITE" id="PS00584">
    <property type="entry name" value="PFKB_KINASES_2"/>
    <property type="match status" value="1"/>
</dbReference>
<organism evidence="5 6">
    <name type="scientific">Lactobacillus melliventris</name>
    <dbReference type="NCBI Taxonomy" id="1218507"/>
    <lineage>
        <taxon>Bacteria</taxon>
        <taxon>Bacillati</taxon>
        <taxon>Bacillota</taxon>
        <taxon>Bacilli</taxon>
        <taxon>Lactobacillales</taxon>
        <taxon>Lactobacillaceae</taxon>
        <taxon>Lactobacillus</taxon>
    </lineage>
</organism>
<dbReference type="InterPro" id="IPR002173">
    <property type="entry name" value="Carboh/pur_kinase_PfkB_CS"/>
</dbReference>
<comment type="similarity">
    <text evidence="1">Belongs to the carbohydrate kinase PfkB family.</text>
</comment>
<comment type="caution">
    <text evidence="5">The sequence shown here is derived from an EMBL/GenBank/DDBJ whole genome shotgun (WGS) entry which is preliminary data.</text>
</comment>
<reference evidence="5 6" key="1">
    <citation type="submission" date="2015-01" db="EMBL/GenBank/DDBJ databases">
        <title>Comparative genomics of the lactic acid bacteria isolated from the honey bee gut.</title>
        <authorList>
            <person name="Ellegaard K.M."/>
            <person name="Tamarit D."/>
            <person name="Javelind E."/>
            <person name="Olofsson T."/>
            <person name="Andersson S.G."/>
            <person name="Vasquez A."/>
        </authorList>
    </citation>
    <scope>NUCLEOTIDE SEQUENCE [LARGE SCALE GENOMIC DNA]</scope>
    <source>
        <strain evidence="5 6">Hma8</strain>
    </source>
</reference>
<evidence type="ECO:0000259" key="4">
    <source>
        <dbReference type="Pfam" id="PF00294"/>
    </source>
</evidence>
<dbReference type="SUPFAM" id="SSF53613">
    <property type="entry name" value="Ribokinase-like"/>
    <property type="match status" value="1"/>
</dbReference>
<dbReference type="EMBL" id="JXLI01000008">
    <property type="protein sequence ID" value="KJY57417.1"/>
    <property type="molecule type" value="Genomic_DNA"/>
</dbReference>
<dbReference type="PANTHER" id="PTHR43085">
    <property type="entry name" value="HEXOKINASE FAMILY MEMBER"/>
    <property type="match status" value="1"/>
</dbReference>
<name>A0A0F4LF15_9LACO</name>
<dbReference type="InterPro" id="IPR011611">
    <property type="entry name" value="PfkB_dom"/>
</dbReference>
<evidence type="ECO:0000256" key="1">
    <source>
        <dbReference type="ARBA" id="ARBA00010688"/>
    </source>
</evidence>
<feature type="domain" description="Carbohydrate kinase PfkB" evidence="4">
    <location>
        <begin position="11"/>
        <end position="294"/>
    </location>
</feature>
<evidence type="ECO:0000313" key="6">
    <source>
        <dbReference type="Proteomes" id="UP000033531"/>
    </source>
</evidence>
<dbReference type="InterPro" id="IPR029056">
    <property type="entry name" value="Ribokinase-like"/>
</dbReference>
<keyword evidence="2" id="KW-0808">Transferase</keyword>
<dbReference type="HOGENOM" id="CLU_027634_6_0_9"/>
<keyword evidence="3 5" id="KW-0418">Kinase</keyword>
<dbReference type="Gene3D" id="3.40.1190.20">
    <property type="match status" value="1"/>
</dbReference>
<evidence type="ECO:0000256" key="3">
    <source>
        <dbReference type="ARBA" id="ARBA00022777"/>
    </source>
</evidence>
<evidence type="ECO:0000313" key="5">
    <source>
        <dbReference type="EMBL" id="KJY57417.1"/>
    </source>
</evidence>
<gene>
    <name evidence="5" type="primary">kdgK</name>
    <name evidence="5" type="ORF">JF74_04440</name>
</gene>
<dbReference type="AlphaFoldDB" id="A0A0F4LF15"/>
<evidence type="ECO:0000256" key="2">
    <source>
        <dbReference type="ARBA" id="ARBA00022679"/>
    </source>
</evidence>
<protein>
    <submittedName>
        <fullName evidence="5">2-dehydro-3-deoxygluconokinase</fullName>
    </submittedName>
</protein>
<dbReference type="GO" id="GO:0016301">
    <property type="term" value="F:kinase activity"/>
    <property type="evidence" value="ECO:0007669"/>
    <property type="project" value="UniProtKB-KW"/>
</dbReference>
<dbReference type="STRING" id="1218507.JF74_04440"/>
<sequence length="310" mass="34115">MIVFSSRDIDQSLIDSENFTTFPSGAELNVAVGLEKLGIKTTYLSNVGKDLLGKKIVKFMRKQEIDIRYLRQDEEWPTGFYFKELVSKGDPQVSYCRKNSAASHLCCADLAKINISDFQAVHVTGILAALSTSTLHLTEKILTEAEKQEVISFFDPNIRMSLWHDKEKMIRVLNDLSFQSKVVLPGSNEGKILTGTSDPKEIASFYLSKSDITKLVVVKLGAKGAYYQTSSGSSGYVKGYHTDKIVDTVGAGDGFAVGLISGLISGLEIKRSVKRACAIGSLAIQSRGDNDGYPNVSQLEQFMRKNNKCE</sequence>